<feature type="signal peptide" evidence="7">
    <location>
        <begin position="1"/>
        <end position="19"/>
    </location>
</feature>
<dbReference type="EMBL" id="GG662661">
    <property type="protein sequence ID" value="EAR97656.1"/>
    <property type="molecule type" value="Genomic_DNA"/>
</dbReference>
<dbReference type="Proteomes" id="UP000009168">
    <property type="component" value="Unassembled WGS sequence"/>
</dbReference>
<keyword evidence="5" id="KW-0378">Hydrolase</keyword>
<keyword evidence="3" id="KW-0645">Protease</keyword>
<dbReference type="KEGG" id="tet:TTHERM_00617790"/>
<evidence type="ECO:0000256" key="7">
    <source>
        <dbReference type="SAM" id="SignalP"/>
    </source>
</evidence>
<accession>Q23MI3</accession>
<protein>
    <submittedName>
        <fullName evidence="8">Serine carboxypeptidase family protein</fullName>
    </submittedName>
</protein>
<dbReference type="Gene3D" id="3.40.50.1820">
    <property type="entry name" value="alpha/beta hydrolase"/>
    <property type="match status" value="1"/>
</dbReference>
<dbReference type="AlphaFoldDB" id="Q23MI3"/>
<evidence type="ECO:0000313" key="8">
    <source>
        <dbReference type="EMBL" id="EAR97656.1"/>
    </source>
</evidence>
<dbReference type="GO" id="GO:0004185">
    <property type="term" value="F:serine-type carboxypeptidase activity"/>
    <property type="evidence" value="ECO:0007669"/>
    <property type="project" value="InterPro"/>
</dbReference>
<evidence type="ECO:0000256" key="1">
    <source>
        <dbReference type="ARBA" id="ARBA00009431"/>
    </source>
</evidence>
<proteinExistence type="inferred from homology"/>
<name>Q23MI3_TETTS</name>
<dbReference type="Pfam" id="PF00450">
    <property type="entry name" value="Peptidase_S10"/>
    <property type="match status" value="1"/>
</dbReference>
<organism evidence="8 9">
    <name type="scientific">Tetrahymena thermophila (strain SB210)</name>
    <dbReference type="NCBI Taxonomy" id="312017"/>
    <lineage>
        <taxon>Eukaryota</taxon>
        <taxon>Sar</taxon>
        <taxon>Alveolata</taxon>
        <taxon>Ciliophora</taxon>
        <taxon>Intramacronucleata</taxon>
        <taxon>Oligohymenophorea</taxon>
        <taxon>Hymenostomatida</taxon>
        <taxon>Tetrahymenina</taxon>
        <taxon>Tetrahymenidae</taxon>
        <taxon>Tetrahymena</taxon>
    </lineage>
</organism>
<dbReference type="PRINTS" id="PR00724">
    <property type="entry name" value="CRBOXYPTASEC"/>
</dbReference>
<sequence length="474" mass="54215">MISKQFCLIIFCLLGLSCAFLTQSQFRKSSIKEKYIDNLLHAQKGLDFSTQCNNVDLANYYNGTAMSGYLNVGIKNSTSALGFLFFGAKGVPASQLKNIPTIIWIEGGPGCTSMYGAFIENGPLYIIQQSKKNFTFQVNSFTWTNDYNVIYIDQPIGTGISHAQKKSDIPVDENQVAQQFYFALNQLYNSENGCFKQVGINPKDTPLFIYGISYAGKYVPSIAQYIVQQGNKFNLKGVGMGDGFTSPYYDTQSVNQYSYDHNLITLDQFNKNQVKVESIQKFIKEKKWKKAFDLYSKLLDDANPNNLDIYNIGRKEQDKSYLENFVNSKYGQEIFNFKLDKTFEICDSQVYEVFTTDFMQEDCVAKVEYLLQEGMYVHVYNGDLDLIVPYYTPQLWLPKLNWSKINSFIEAPLRVWRQGNTGTIYGYKQQYDLLSFSLVLNAGHMVTEDQPEAGYHLIKDQINYVLSKQQVDVI</sequence>
<dbReference type="MEROPS" id="S10.003"/>
<dbReference type="InterPro" id="IPR001563">
    <property type="entry name" value="Peptidase_S10"/>
</dbReference>
<reference evidence="9" key="1">
    <citation type="journal article" date="2006" name="PLoS Biol.">
        <title>Macronuclear genome sequence of the ciliate Tetrahymena thermophila, a model eukaryote.</title>
        <authorList>
            <person name="Eisen J.A."/>
            <person name="Coyne R.S."/>
            <person name="Wu M."/>
            <person name="Wu D."/>
            <person name="Thiagarajan M."/>
            <person name="Wortman J.R."/>
            <person name="Badger J.H."/>
            <person name="Ren Q."/>
            <person name="Amedeo P."/>
            <person name="Jones K.M."/>
            <person name="Tallon L.J."/>
            <person name="Delcher A.L."/>
            <person name="Salzberg S.L."/>
            <person name="Silva J.C."/>
            <person name="Haas B.J."/>
            <person name="Majoros W.H."/>
            <person name="Farzad M."/>
            <person name="Carlton J.M."/>
            <person name="Smith R.K. Jr."/>
            <person name="Garg J."/>
            <person name="Pearlman R.E."/>
            <person name="Karrer K.M."/>
            <person name="Sun L."/>
            <person name="Manning G."/>
            <person name="Elde N.C."/>
            <person name="Turkewitz A.P."/>
            <person name="Asai D.J."/>
            <person name="Wilkes D.E."/>
            <person name="Wang Y."/>
            <person name="Cai H."/>
            <person name="Collins K."/>
            <person name="Stewart B.A."/>
            <person name="Lee S.R."/>
            <person name="Wilamowska K."/>
            <person name="Weinberg Z."/>
            <person name="Ruzzo W.L."/>
            <person name="Wloga D."/>
            <person name="Gaertig J."/>
            <person name="Frankel J."/>
            <person name="Tsao C.-C."/>
            <person name="Gorovsky M.A."/>
            <person name="Keeling P.J."/>
            <person name="Waller R.F."/>
            <person name="Patron N.J."/>
            <person name="Cherry J.M."/>
            <person name="Stover N.A."/>
            <person name="Krieger C.J."/>
            <person name="del Toro C."/>
            <person name="Ryder H.F."/>
            <person name="Williamson S.C."/>
            <person name="Barbeau R.A."/>
            <person name="Hamilton E.P."/>
            <person name="Orias E."/>
        </authorList>
    </citation>
    <scope>NUCLEOTIDE SEQUENCE [LARGE SCALE GENOMIC DNA]</scope>
    <source>
        <strain evidence="9">SB210</strain>
    </source>
</reference>
<dbReference type="eggNOG" id="KOG1282">
    <property type="taxonomic scope" value="Eukaryota"/>
</dbReference>
<dbReference type="PROSITE" id="PS51257">
    <property type="entry name" value="PROKAR_LIPOPROTEIN"/>
    <property type="match status" value="1"/>
</dbReference>
<dbReference type="OrthoDB" id="433625at2759"/>
<dbReference type="SUPFAM" id="SSF53474">
    <property type="entry name" value="alpha/beta-Hydrolases"/>
    <property type="match status" value="1"/>
</dbReference>
<keyword evidence="2 8" id="KW-0121">Carboxypeptidase</keyword>
<feature type="chain" id="PRO_5004202271" evidence="7">
    <location>
        <begin position="20"/>
        <end position="474"/>
    </location>
</feature>
<dbReference type="ESTHER" id="tetts-q23mi3">
    <property type="family name" value="Carboxypeptidase_S10"/>
</dbReference>
<dbReference type="PANTHER" id="PTHR11802:SF3">
    <property type="entry name" value="RETINOID-INDUCIBLE SERINE CARBOXYPEPTIDASE"/>
    <property type="match status" value="1"/>
</dbReference>
<dbReference type="PANTHER" id="PTHR11802">
    <property type="entry name" value="SERINE PROTEASE FAMILY S10 SERINE CARBOXYPEPTIDASE"/>
    <property type="match status" value="1"/>
</dbReference>
<dbReference type="InParanoid" id="Q23MI3"/>
<keyword evidence="9" id="KW-1185">Reference proteome</keyword>
<gene>
    <name evidence="8" type="ORF">TTHERM_00617790</name>
</gene>
<evidence type="ECO:0000313" key="9">
    <source>
        <dbReference type="Proteomes" id="UP000009168"/>
    </source>
</evidence>
<keyword evidence="4 7" id="KW-0732">Signal</keyword>
<evidence type="ECO:0000256" key="3">
    <source>
        <dbReference type="ARBA" id="ARBA00022670"/>
    </source>
</evidence>
<dbReference type="OMA" id="YRTWKWN"/>
<dbReference type="GeneID" id="7823768"/>
<dbReference type="RefSeq" id="XP_001017901.1">
    <property type="nucleotide sequence ID" value="XM_001017901.1"/>
</dbReference>
<evidence type="ECO:0000256" key="6">
    <source>
        <dbReference type="ARBA" id="ARBA00023180"/>
    </source>
</evidence>
<dbReference type="HOGENOM" id="CLU_008523_10_1_1"/>
<dbReference type="STRING" id="312017.Q23MI3"/>
<keyword evidence="6" id="KW-0325">Glycoprotein</keyword>
<dbReference type="InterPro" id="IPR029058">
    <property type="entry name" value="AB_hydrolase_fold"/>
</dbReference>
<dbReference type="GO" id="GO:0006508">
    <property type="term" value="P:proteolysis"/>
    <property type="evidence" value="ECO:0007669"/>
    <property type="project" value="UniProtKB-KW"/>
</dbReference>
<evidence type="ECO:0000256" key="5">
    <source>
        <dbReference type="ARBA" id="ARBA00022801"/>
    </source>
</evidence>
<comment type="similarity">
    <text evidence="1">Belongs to the peptidase S10 family.</text>
</comment>
<evidence type="ECO:0000256" key="2">
    <source>
        <dbReference type="ARBA" id="ARBA00022645"/>
    </source>
</evidence>
<evidence type="ECO:0000256" key="4">
    <source>
        <dbReference type="ARBA" id="ARBA00022729"/>
    </source>
</evidence>